<accession>A0A8H3EHW5</accession>
<evidence type="ECO:0000256" key="1">
    <source>
        <dbReference type="SAM" id="MobiDB-lite"/>
    </source>
</evidence>
<proteinExistence type="predicted"/>
<feature type="region of interest" description="Disordered" evidence="1">
    <location>
        <begin position="370"/>
        <end position="398"/>
    </location>
</feature>
<dbReference type="Gene3D" id="3.40.50.1010">
    <property type="entry name" value="5'-nuclease"/>
    <property type="match status" value="1"/>
</dbReference>
<dbReference type="EMBL" id="CAJPDT010000003">
    <property type="protein sequence ID" value="CAF9907051.1"/>
    <property type="molecule type" value="Genomic_DNA"/>
</dbReference>
<organism evidence="2 3">
    <name type="scientific">Imshaugia aleurites</name>
    <dbReference type="NCBI Taxonomy" id="172621"/>
    <lineage>
        <taxon>Eukaryota</taxon>
        <taxon>Fungi</taxon>
        <taxon>Dikarya</taxon>
        <taxon>Ascomycota</taxon>
        <taxon>Pezizomycotina</taxon>
        <taxon>Lecanoromycetes</taxon>
        <taxon>OSLEUM clade</taxon>
        <taxon>Lecanoromycetidae</taxon>
        <taxon>Lecanorales</taxon>
        <taxon>Lecanorineae</taxon>
        <taxon>Parmeliaceae</taxon>
        <taxon>Imshaugia</taxon>
    </lineage>
</organism>
<dbReference type="GO" id="GO:0005634">
    <property type="term" value="C:nucleus"/>
    <property type="evidence" value="ECO:0007669"/>
    <property type="project" value="TreeGrafter"/>
</dbReference>
<gene>
    <name evidence="2" type="ORF">IMSHALPRED_005427</name>
</gene>
<dbReference type="AlphaFoldDB" id="A0A8H3EHW5"/>
<dbReference type="CDD" id="cd18724">
    <property type="entry name" value="PIN_LabA-like"/>
    <property type="match status" value="1"/>
</dbReference>
<sequence length="507" mass="56442">MIPVPGENDWDFGPVFDLIHSLSISGGEAAYSKTTYSDRDSDPSEQATYTIVDNVHDQETQLGDFDKIWQYLGQPLDLPPPTITTGPLIDIWDGQDASEQHKSKAVRWQDDVDYAHLADNDENNGSPDLSNLTKQQRKKVRRKQRREALAVQLTNGKALPSGSEDESGKDVKEQRTPNSRDVIYQFLHGTPPPDGTGRLRSGKLFRSQDPNEHGALPAVTSPSAKQVIQILRPVRESALEVAAAKKKNLMSMLNEQFIDDRQYLSNLSFTRNGANSTDVAAEGIHVFVDASNIMIGFHDAFKLSRGQPIFQRIRRQPLSFHNLSLILERGRPTAKRIVVGSDNFPAMMEAKEIGYETNILDRVHKAKELTPRQKRFSNSNENSGAGGGQSGTASGSETTAAVQYAPEKWVEQAVDEILHLKMMESVVDAEEPSTMVLATGDAAEAEYSGGFLKMVERALGKGWKIELASFKHNTSGAYRRKDFRQRWGERFKIVELDDFVEVLLGSE</sequence>
<feature type="compositionally biased region" description="Polar residues" evidence="1">
    <location>
        <begin position="123"/>
        <end position="133"/>
    </location>
</feature>
<dbReference type="Proteomes" id="UP000664534">
    <property type="component" value="Unassembled WGS sequence"/>
</dbReference>
<dbReference type="OrthoDB" id="5590473at2759"/>
<dbReference type="PANTHER" id="PTHR15837">
    <property type="entry name" value="RAN GUANINE NUCLEOTIDE RELEASE FACTOR"/>
    <property type="match status" value="1"/>
</dbReference>
<evidence type="ECO:0008006" key="4">
    <source>
        <dbReference type="Google" id="ProtNLM"/>
    </source>
</evidence>
<dbReference type="InterPro" id="IPR007681">
    <property type="entry name" value="Mog1"/>
</dbReference>
<evidence type="ECO:0000313" key="3">
    <source>
        <dbReference type="Proteomes" id="UP000664534"/>
    </source>
</evidence>
<dbReference type="GO" id="GO:0006606">
    <property type="term" value="P:protein import into nucleus"/>
    <property type="evidence" value="ECO:0007669"/>
    <property type="project" value="TreeGrafter"/>
</dbReference>
<dbReference type="PANTHER" id="PTHR15837:SF5">
    <property type="entry name" value="NYN DOMAIN-CONTAINING PROTEIN"/>
    <property type="match status" value="1"/>
</dbReference>
<dbReference type="GO" id="GO:0031267">
    <property type="term" value="F:small GTPase binding"/>
    <property type="evidence" value="ECO:0007669"/>
    <property type="project" value="TreeGrafter"/>
</dbReference>
<feature type="compositionally biased region" description="Basic and acidic residues" evidence="1">
    <location>
        <begin position="166"/>
        <end position="175"/>
    </location>
</feature>
<evidence type="ECO:0000313" key="2">
    <source>
        <dbReference type="EMBL" id="CAF9907051.1"/>
    </source>
</evidence>
<feature type="region of interest" description="Disordered" evidence="1">
    <location>
        <begin position="117"/>
        <end position="218"/>
    </location>
</feature>
<protein>
    <recommendedName>
        <fullName evidence="4">NYN domain-containing protein</fullName>
    </recommendedName>
</protein>
<reference evidence="2" key="1">
    <citation type="submission" date="2021-03" db="EMBL/GenBank/DDBJ databases">
        <authorList>
            <person name="Tagirdzhanova G."/>
        </authorList>
    </citation>
    <scope>NUCLEOTIDE SEQUENCE</scope>
</reference>
<name>A0A8H3EHW5_9LECA</name>
<feature type="compositionally biased region" description="Basic residues" evidence="1">
    <location>
        <begin position="135"/>
        <end position="145"/>
    </location>
</feature>
<keyword evidence="3" id="KW-1185">Reference proteome</keyword>
<dbReference type="GO" id="GO:0005085">
    <property type="term" value="F:guanyl-nucleotide exchange factor activity"/>
    <property type="evidence" value="ECO:0007669"/>
    <property type="project" value="TreeGrafter"/>
</dbReference>
<comment type="caution">
    <text evidence="2">The sequence shown here is derived from an EMBL/GenBank/DDBJ whole genome shotgun (WGS) entry which is preliminary data.</text>
</comment>